<accession>V9W8K6</accession>
<evidence type="ECO:0000313" key="3">
    <source>
        <dbReference type="Proteomes" id="UP000029431"/>
    </source>
</evidence>
<dbReference type="AlphaFoldDB" id="V9W8K6"/>
<dbReference type="PATRIC" id="fig|697284.3.peg.2556"/>
<dbReference type="InterPro" id="IPR050219">
    <property type="entry name" value="DnaG_primase"/>
</dbReference>
<dbReference type="CDD" id="cd01029">
    <property type="entry name" value="TOPRIM_primases"/>
    <property type="match status" value="1"/>
</dbReference>
<dbReference type="InterPro" id="IPR006171">
    <property type="entry name" value="TOPRIM_dom"/>
</dbReference>
<sequence>MAGLYIDVLYELEQYDWRNVRLSSEKFIASSPFRADDDTPSFFVDLREDSEYYGCWLDSGGTDPEWTSGNFTKLLSYLMDVPYREADEYLRHKYENDGDQEAPVLRRVRLSAERPKKPVLHVGLLEEYHHDHPYLAFRCISAGVQREMQTGYCQRKNAVTIPWFGPNGQLLNVKYRSVYGKKFWYVKGGRPIKELVYGIDYIYRHRCRRAAIVEAEIDALTLMSAGVPALATGGGVINKEKAAVIIRSPIEEVFVMADHDDVGQALKREVIRMLGGDLRVGVAGFPKRYKDVNELAQVEGLQKLGEYFERRKLFKKFLY</sequence>
<dbReference type="SUPFAM" id="SSF56731">
    <property type="entry name" value="DNA primase core"/>
    <property type="match status" value="1"/>
</dbReference>
<dbReference type="Pfam" id="PF13155">
    <property type="entry name" value="Toprim_2"/>
    <property type="match status" value="1"/>
</dbReference>
<dbReference type="EMBL" id="CP003355">
    <property type="protein sequence ID" value="AHD06488.1"/>
    <property type="molecule type" value="Genomic_DNA"/>
</dbReference>
<dbReference type="Gene3D" id="3.40.1360.10">
    <property type="match status" value="1"/>
</dbReference>
<dbReference type="GO" id="GO:0006269">
    <property type="term" value="P:DNA replication, synthesis of primer"/>
    <property type="evidence" value="ECO:0007669"/>
    <property type="project" value="TreeGrafter"/>
</dbReference>
<keyword evidence="3" id="KW-1185">Reference proteome</keyword>
<name>V9W8K6_9BACL</name>
<dbReference type="PANTHER" id="PTHR30313:SF2">
    <property type="entry name" value="DNA PRIMASE"/>
    <property type="match status" value="1"/>
</dbReference>
<dbReference type="KEGG" id="plv:ERIC2_c27010"/>
<dbReference type="PROSITE" id="PS50880">
    <property type="entry name" value="TOPRIM"/>
    <property type="match status" value="1"/>
</dbReference>
<organism evidence="2 3">
    <name type="scientific">Paenibacillus larvae subsp. larvae DSM 25430</name>
    <dbReference type="NCBI Taxonomy" id="697284"/>
    <lineage>
        <taxon>Bacteria</taxon>
        <taxon>Bacillati</taxon>
        <taxon>Bacillota</taxon>
        <taxon>Bacilli</taxon>
        <taxon>Bacillales</taxon>
        <taxon>Paenibacillaceae</taxon>
        <taxon>Paenibacillus</taxon>
    </lineage>
</organism>
<dbReference type="Proteomes" id="UP000029431">
    <property type="component" value="Chromosome"/>
</dbReference>
<proteinExistence type="predicted"/>
<evidence type="ECO:0000313" key="2">
    <source>
        <dbReference type="EMBL" id="AHD06488.1"/>
    </source>
</evidence>
<evidence type="ECO:0000259" key="1">
    <source>
        <dbReference type="PROSITE" id="PS50880"/>
    </source>
</evidence>
<dbReference type="PANTHER" id="PTHR30313">
    <property type="entry name" value="DNA PRIMASE"/>
    <property type="match status" value="1"/>
</dbReference>
<protein>
    <submittedName>
        <fullName evidence="2">DNA primase</fullName>
    </submittedName>
</protein>
<dbReference type="eggNOG" id="COG0358">
    <property type="taxonomic scope" value="Bacteria"/>
</dbReference>
<reference evidence="2 3" key="1">
    <citation type="journal article" date="2014" name="PLoS ONE">
        <title>How to Kill the Honey Bee Larva: Genomic Potential and Virulence Mechanisms of Paenibacillus larvae.</title>
        <authorList>
            <person name="Djukic M."/>
            <person name="Brzuszkiewicz E."/>
            <person name="Funfhaus A."/>
            <person name="Voss J."/>
            <person name="Gollnow K."/>
            <person name="Poppinga L."/>
            <person name="Liesegang H."/>
            <person name="Garcia-Gonzalez E."/>
            <person name="Genersch E."/>
            <person name="Daniel R."/>
        </authorList>
    </citation>
    <scope>NUCLEOTIDE SEQUENCE [LARGE SCALE GENOMIC DNA]</scope>
    <source>
        <strain evidence="2 3">DSM 25430</strain>
    </source>
</reference>
<dbReference type="HOGENOM" id="CLU_871091_0_0_9"/>
<dbReference type="GO" id="GO:0005737">
    <property type="term" value="C:cytoplasm"/>
    <property type="evidence" value="ECO:0007669"/>
    <property type="project" value="TreeGrafter"/>
</dbReference>
<gene>
    <name evidence="2" type="ORF">ERIC2_c27010</name>
</gene>
<feature type="domain" description="Toprim" evidence="1">
    <location>
        <begin position="208"/>
        <end position="286"/>
    </location>
</feature>
<dbReference type="InterPro" id="IPR034154">
    <property type="entry name" value="TOPRIM_DnaG/twinkle"/>
</dbReference>